<proteinExistence type="predicted"/>
<evidence type="ECO:0008006" key="4">
    <source>
        <dbReference type="Google" id="ProtNLM"/>
    </source>
</evidence>
<feature type="transmembrane region" description="Helical" evidence="1">
    <location>
        <begin position="317"/>
        <end position="335"/>
    </location>
</feature>
<comment type="caution">
    <text evidence="2">The sequence shown here is derived from an EMBL/GenBank/DDBJ whole genome shotgun (WGS) entry which is preliminary data.</text>
</comment>
<dbReference type="RefSeq" id="WP_345354851.1">
    <property type="nucleotide sequence ID" value="NZ_BAABHJ010000008.1"/>
</dbReference>
<feature type="transmembrane region" description="Helical" evidence="1">
    <location>
        <begin position="75"/>
        <end position="96"/>
    </location>
</feature>
<feature type="transmembrane region" description="Helical" evidence="1">
    <location>
        <begin position="186"/>
        <end position="208"/>
    </location>
</feature>
<keyword evidence="1" id="KW-0812">Transmembrane</keyword>
<dbReference type="EMBL" id="BAABHJ010000008">
    <property type="protein sequence ID" value="GAA4608930.1"/>
    <property type="molecule type" value="Genomic_DNA"/>
</dbReference>
<feature type="transmembrane region" description="Helical" evidence="1">
    <location>
        <begin position="48"/>
        <end position="69"/>
    </location>
</feature>
<sequence>MGKFHEAQSAARRHLFEVPWRLVSAPVRKGGRWLTGEIGGPVKRRRPALGWLMAVMAMTCGTGNNILLVKSGATGMPALVTSFLTDVAASLTLWLVVRPKLRQVEWPVWRAALVFGCTSSLSIWSGQEAVHHMPPAMSSVLTLIIGPMMAALASGRRDWRIVSWVAVSVIGAILLYGGAASHLSPMGIVSVVINGACYWAMARIFTGLGRREQGAGSNEAVFTASALSGLVTVPVTFIAFMSAHGPTVVTQHDMWATLGGLGVGALATISSTCMSGAWKRGLTISAHAELQPAKPVLSLGWSLVAGLKTPTISLDSVAGYILVLLGAGSVGRFFVEAKKKEAAAMPHRLEAADKAA</sequence>
<reference evidence="3" key="1">
    <citation type="journal article" date="2019" name="Int. J. Syst. Evol. Microbiol.">
        <title>The Global Catalogue of Microorganisms (GCM) 10K type strain sequencing project: providing services to taxonomists for standard genome sequencing and annotation.</title>
        <authorList>
            <consortium name="The Broad Institute Genomics Platform"/>
            <consortium name="The Broad Institute Genome Sequencing Center for Infectious Disease"/>
            <person name="Wu L."/>
            <person name="Ma J."/>
        </authorList>
    </citation>
    <scope>NUCLEOTIDE SEQUENCE [LARGE SCALE GENOMIC DNA]</scope>
    <source>
        <strain evidence="3">JCM 17938</strain>
    </source>
</reference>
<keyword evidence="3" id="KW-1185">Reference proteome</keyword>
<feature type="transmembrane region" description="Helical" evidence="1">
    <location>
        <begin position="108"/>
        <end position="124"/>
    </location>
</feature>
<name>A0ABP8TM34_9ACTN</name>
<keyword evidence="1" id="KW-0472">Membrane</keyword>
<feature type="transmembrane region" description="Helical" evidence="1">
    <location>
        <begin position="161"/>
        <end position="180"/>
    </location>
</feature>
<gene>
    <name evidence="2" type="ORF">GCM10023195_35510</name>
</gene>
<accession>A0ABP8TM34</accession>
<evidence type="ECO:0000313" key="2">
    <source>
        <dbReference type="EMBL" id="GAA4608930.1"/>
    </source>
</evidence>
<keyword evidence="1" id="KW-1133">Transmembrane helix</keyword>
<evidence type="ECO:0000313" key="3">
    <source>
        <dbReference type="Proteomes" id="UP001500212"/>
    </source>
</evidence>
<feature type="transmembrane region" description="Helical" evidence="1">
    <location>
        <begin position="220"/>
        <end position="242"/>
    </location>
</feature>
<dbReference type="Proteomes" id="UP001500212">
    <property type="component" value="Unassembled WGS sequence"/>
</dbReference>
<organism evidence="2 3">
    <name type="scientific">Actinoallomurus liliacearum</name>
    <dbReference type="NCBI Taxonomy" id="1080073"/>
    <lineage>
        <taxon>Bacteria</taxon>
        <taxon>Bacillati</taxon>
        <taxon>Actinomycetota</taxon>
        <taxon>Actinomycetes</taxon>
        <taxon>Streptosporangiales</taxon>
        <taxon>Thermomonosporaceae</taxon>
        <taxon>Actinoallomurus</taxon>
    </lineage>
</organism>
<evidence type="ECO:0000256" key="1">
    <source>
        <dbReference type="SAM" id="Phobius"/>
    </source>
</evidence>
<protein>
    <recommendedName>
        <fullName evidence="4">EamA domain-containing protein</fullName>
    </recommendedName>
</protein>
<feature type="transmembrane region" description="Helical" evidence="1">
    <location>
        <begin position="136"/>
        <end position="154"/>
    </location>
</feature>